<evidence type="ECO:0000259" key="3">
    <source>
        <dbReference type="Pfam" id="PF19077"/>
    </source>
</evidence>
<comment type="caution">
    <text evidence="5">The sequence shown here is derived from an EMBL/GenBank/DDBJ whole genome shotgun (WGS) entry which is preliminary data.</text>
</comment>
<dbReference type="NCBIfam" id="NF033510">
    <property type="entry name" value="Ca_tandemer"/>
    <property type="match status" value="35"/>
</dbReference>
<dbReference type="InterPro" id="IPR022038">
    <property type="entry name" value="Ig-like_bact"/>
</dbReference>
<gene>
    <name evidence="5" type="ORF">HII27_15625</name>
</gene>
<dbReference type="Gene3D" id="2.60.40.10">
    <property type="entry name" value="Immunoglobulins"/>
    <property type="match status" value="36"/>
</dbReference>
<evidence type="ECO:0000313" key="5">
    <source>
        <dbReference type="EMBL" id="MBC1187140.1"/>
    </source>
</evidence>
<feature type="domain" description="Bacterial Ig-like" evidence="3">
    <location>
        <begin position="1478"/>
        <end position="1552"/>
    </location>
</feature>
<name>A0ABR6RVU2_9ENTR</name>
<feature type="domain" description="Bacterial Ig-like" evidence="3">
    <location>
        <begin position="586"/>
        <end position="648"/>
    </location>
</feature>
<reference evidence="5 6" key="1">
    <citation type="submission" date="2020-04" db="EMBL/GenBank/DDBJ databases">
        <title>The draft genome of Kluyvera sichuanensis strain SCKS090646.</title>
        <authorList>
            <person name="Wei L."/>
            <person name="Liu L."/>
            <person name="Feng Y."/>
            <person name="Zong Z."/>
        </authorList>
    </citation>
    <scope>NUCLEOTIDE SEQUENCE [LARGE SCALE GENOMIC DNA]</scope>
    <source>
        <strain evidence="5 6">090646</strain>
    </source>
</reference>
<dbReference type="NCBIfam" id="NF012196">
    <property type="entry name" value="Ig_like_ice"/>
    <property type="match status" value="2"/>
</dbReference>
<dbReference type="InterPro" id="IPR013783">
    <property type="entry name" value="Ig-like_fold"/>
</dbReference>
<organism evidence="5 6">
    <name type="scientific">Kluyvera sichuanensis</name>
    <dbReference type="NCBI Taxonomy" id="2725494"/>
    <lineage>
        <taxon>Bacteria</taxon>
        <taxon>Pseudomonadati</taxon>
        <taxon>Pseudomonadota</taxon>
        <taxon>Gammaproteobacteria</taxon>
        <taxon>Enterobacterales</taxon>
        <taxon>Enterobacteriaceae</taxon>
        <taxon>Kluyvera</taxon>
    </lineage>
</organism>
<dbReference type="InterPro" id="IPR044016">
    <property type="entry name" value="Big_13"/>
</dbReference>
<accession>A0ABR6RVU2</accession>
<feature type="domain" description="Biofilm-associated protein BapA-like prefix-like" evidence="4">
    <location>
        <begin position="4"/>
        <end position="73"/>
    </location>
</feature>
<sequence length="4033" mass="411806">MEYTKESDRVVNLTQSSVVRVHASPDVVGSYERQGNDLIIHMKDGTTVRYQNFFLLDEEGLHSELIFEDQLGVHHAVFPAAAEAGPIAAEAIVPVFSDVALGSLIGASGLSALAALGGIAAIGGVIGVAAAASNSGDSHDNKQSAPTTPTITITPVATDNIINKQEIGSAQTVSGSVQSQFAGSTLTISLNGQTWSTTINADGTWTSQLPLSLLQTLADGTYPLKVSITTPGGSTFTKESVITVDTTPPELTLTPFASGGTVTQAQHDADKIVRGYVDEKDAGATIVVTLNNKQYTAVADGKGQWQLVIPKADMGLLLDGKDYTITYTATDIAGNETSTTATVNTNFGTPKITIDPFTGDNVISGAEVLLNQTLSGHTANIPIGNIVTITLAGKTYYAEVLGDGSWKTTIAAGDLGKLKDPQYTITAKVNDDQGISTDGTAEITIDTAQPAIAIAILSTDDYLNVHEAEQPLVVRGVVTAFAPGVAIIVTVNGKTYTVSNIDAAGNWSVTIPSSDLVALKDGPNVITATATLNTDTATDQHTLNVQIHHVPDLVINPLFSDDYLNATEQKSDQILSGNTGVSGPGQSVTVQLGGKPYSATVDGDGTWKVTIPAGDLQKLADGVLTVTVNASDASGNTSAASQTVTVDTVAPPLTILPLTGDGKLNGTELTQNQTLSGMGSVNERWQTVTVTLNGKTYTTFIGEDGSWRVLLPSQDLGQLGAGNYPLVATLTDAAGNTTTVTQTVSVKTAPLTVTVQAFTDGNVLDAAEVKADQILRGGSNAEANSTVTVVLNGKSYSTVTNASGDWQVTLPAAELQKLADGAQNLTVSITDGYGQSKTVTAGFTVDTNNDALSIGIIASDDYLNVSEADSGLTVRGTSAGLPQGTIITVHLNGGDYIAKVGADGSWQTDVIPGDLLITMPDGPQTLTATAEVNGVQVVDSHTFVVAIHSQFNFKVDPLFDNNGILNLVASSQDQTLTGKTGVTGAGQKIVAILNGQQYVGTVLADGSWSIVLPKGAMENLADGSNDIRFIYSDIAGNSGSTPDSFIVDKTPPILTVSPVNATDLLGSNNVSAGILLEVSALPDVLSVYAKINNQNYIATFNNVNGRWEIPIDASVLSTLPNGATTFTVTAQDIAGNTTTVSHTVTVDTVAPNVVIDPVTQDNIVDVAEIITGITLTGKTVPADPGAKVSVIFNGTLLDDVTVGLDGSWSVFVSNLILQGMSKGPHTVQVVVTDLAGNVSQSVSESFNVDTDRSAISIHPVEGIDKIGVANIADGLTISGLSSRIPENGVVTITINGVQYTATVSATGEWSTTVPQQAAAAIADGTTTITVSALDVDGNAVSSEHQFTIITHTLPQPAIHLPFGDGVINAAEALVGGSLSGTTGIKGAGQTVTITLDNGTPLNAVVDANGNWTLALTPGQLAALGNGDHTVNVSVTDAVGNQNTASVPLVVDKSAPTVGVYSVTDDNIVNSIEAAGPLTISGTGTYDSKHVLTLVVLVNGQSYDAILQSNGTWSIMLPAGALSGVPDGPVTVKVTATDYAGNSTTTSSSFTLDASPLNAPKIQVNKISTDDYVNKAEAGSDLIISGTTLNVEQGRDVKIIFGGQTYFAKVQADGTWSYTVLQANLASVADGAQVISVSVSDLAGNIASGEHTVTFVAQPASQPTIVINTVAQDDVINALEHTTPLVISGTSTGLATGSVVSVTLNTKLYTATVDKNGNWSLTVPQTDVLALSETSYSISASAVDAAQNPAGTTHSITVDTSAPTLIVDVASSVFADHALNIAEAAVDQIIRGTGTAGETVSLTINNRVISALVDSQGNWQMTLLSADLQSLPASATLVFKSADAAGNEATNTVTVSVKTSGGPTITLDSMFTDNIVSLAEAVAGTTLKGSANGLTTGTQVTVTIGSDKFYGTVTGNTWTVAVTPGELKTSGQLDVTVTANDAWGNPATAHSNLDVVLGVPQAKLPGSVFGTDNILSQAEANAGITLTGKTGQSGVGQTVKITLDNSQEFTGTVDINGNWTVVLTPSQLNGIPDGYHQLTLAIGDRAGNKATPDVLSVQIYTDPLSPPTLTQPFTNGILNAVETNAPDSLTGALNIDSTLVKSVVVSINNGPAVAAQVLSNGTWSLPMSSADLKALPDGVLQVNVTVTDIAGNQISGQGSFEVLTHSLPVANYLTPFGDGVINYAETQTDQIIKGSTGVTGAGQSVELTLGGKLYTTGKVDANGNWSVTIPQTDLAAMNNLASLDFSVKVIDRAGNSDTSALTTVTVHSALPSPTVSDPFGDGFINIKEAASAATLTGSTGTVGANQYVTVKVDVNGVLYTANVNSNGTWTVALPAGALQSLSPGEHQIVIYAQDQYGNSTTVKTPYQVALTAPSVTITSPIFGDGYVNATEASNGTTLTGSFSSPYPVGASVKVTIGSHTFDAEVTGKDWKLVLTDTDWLGISERGLQNITVSLDDGVHNTSTASATVTLLLDQPTISVTKLFAGDNTLTYAESLSNQIISGTSTHLQKGDTITVTFGGPNNIFTTTVQADGSWSLQLTPAQMALLANGAITVKGTDLAGNSTTAADAGSLTLNLTATLPSISMDLIAGDNYLNANELSIGNVSISGRALNLPLGALLEIVIVDAQLTTSTIYSNVPVNSDGTWNLSLPSGLFSADGSYTITVTSPGIVGPASTQTVIVDRILPALSLDPFAADGLVNITEKAMVQAISGLSDMEGSRVSITLNGRSYSALVIGGKWSVNVPTNDMAALGNGSYEIKASISDAAGNTTEKTQTIIVDSIAPVLSVAAGLPAVLTTLNIGTGIVLQGTGDKGNSVNVDFLTTHLSGTVDALGNWKVTLDASLLKSLGDGPLSIAVSTTDAAGNTTTKNVSLNIELNPSLGVVFNKVTDDNLVNLAESLATQTLTGKITGNALGAKVSLTIAGIYTVKDISVAADGTYSIELPPSIWTGLMANTLALRVDVTDSYGNTTFGTTTVNLAIANLPAISNVLVTKDNVINLVESGSDQLISGVVSQAANVKTLVLNLGGQTIQATVDALGNWTASLPTNVLKALPDGMATVGVTITDTSGNVINTSASFNVVTHNLPAISLDTLFSNGILSIPELAGALLSGTATNLAGKTLTIQVGSTTAFTTNVDGTGHWSVNIPDTVKAALQGLGTGNVGITITAADQYGNTASQTGSIKLDLVAPVLQNMTLFGDNLLNLLESQSNQTIVGTIGNAPIGSTVQVSFGTKIFNGVVSTSSGGFTINLSPSVLASLSDGLFVTSITVTTPDGNSLTTLGPNITIGLKNLPVVAITSLFGNDGYLNHAEAIAAQTISGTVTGLADGVNKVKVTVNGTDYLADLSGGNWTLSLPAGTLSQIKDGVFNVTASVVDAVNNTVTGSKTVNAIVQAVPSLHLNTLFGDGTLDLIDLLTNPVLSGTSSNVAVGTQIMVSVGALNIPATIGANGLWQITLSAASLQNLQDISGLKVSVTMTDAAGNVASDSQQVTVAIQATPSVTITSLFGDNLVGGVLNGGLNSAESKVAQTISGISQNAIGSQVKVLVAGVSYFATVAADGTWAVSVPSSALTGLSDGQQSVSVSVTNSAGKVASDTSALNVILHTPTISVSTLFGDGKLNINEANGGQLISGTITNATAGSVVTVTVGGASFNGTVNSNGTWTASISNTVLKALQGNTATITYSVTDRVGNTDTKSTDVAVKLTQPDLGLTPVLSGVINGLLGLVGGLLGSLGLTKPAILTLSGTSHNLEAGSLVNINLANLAFGSATVKADGTWSTDLNLGLDLVKILSLSTIVYLSAADSAGNMAYLNVGLGGGNPTITPPPGTSTLMTEAASFSVLAASANEDSDNSSQTSSDSSNTTTTTAATHETATTTDTTTTETTYTIGGLSVDLADGTTQTGDTVHGGTGNDTIHLSSLGFTEIDGGAGTDTLVLDGSNIILNLIELAGKVHNIEVIDLGKSGNNSITLDVNEALTITDKPEDDLLIKGSDGDQINLKHGATDTWAITEQREVNGVMFDVYHNSSQSNTLSDVLIQHGLHVNMV</sequence>
<keyword evidence="6" id="KW-1185">Reference proteome</keyword>
<dbReference type="Pfam" id="PF12245">
    <property type="entry name" value="Big_3_2"/>
    <property type="match status" value="1"/>
</dbReference>
<protein>
    <submittedName>
        <fullName evidence="5">Ig-like domain-containing protein</fullName>
    </submittedName>
</protein>
<dbReference type="Pfam" id="PF19077">
    <property type="entry name" value="Big_13"/>
    <property type="match status" value="5"/>
</dbReference>
<feature type="domain" description="Bacterial Ig-like" evidence="3">
    <location>
        <begin position="1383"/>
        <end position="1451"/>
    </location>
</feature>
<dbReference type="InterPro" id="IPR048051">
    <property type="entry name" value="BapA-like_prefix-like"/>
</dbReference>
<evidence type="ECO:0000256" key="1">
    <source>
        <dbReference type="SAM" id="MobiDB-lite"/>
    </source>
</evidence>
<feature type="domain" description="Bacterial Ig-like" evidence="3">
    <location>
        <begin position="1083"/>
        <end position="1148"/>
    </location>
</feature>
<feature type="domain" description="Bacterial Ig-like" evidence="3">
    <location>
        <begin position="778"/>
        <end position="847"/>
    </location>
</feature>
<feature type="region of interest" description="Disordered" evidence="1">
    <location>
        <begin position="3833"/>
        <end position="3870"/>
    </location>
</feature>
<evidence type="ECO:0000259" key="2">
    <source>
        <dbReference type="Pfam" id="PF12245"/>
    </source>
</evidence>
<feature type="domain" description="Ig-like" evidence="2">
    <location>
        <begin position="2750"/>
        <end position="2777"/>
    </location>
</feature>
<dbReference type="EMBL" id="JABBJF010000015">
    <property type="protein sequence ID" value="MBC1187140.1"/>
    <property type="molecule type" value="Genomic_DNA"/>
</dbReference>
<dbReference type="InterPro" id="IPR049826">
    <property type="entry name" value="Ig-like_ice"/>
</dbReference>
<evidence type="ECO:0000259" key="4">
    <source>
        <dbReference type="Pfam" id="PF22783"/>
    </source>
</evidence>
<evidence type="ECO:0000313" key="6">
    <source>
        <dbReference type="Proteomes" id="UP000607331"/>
    </source>
</evidence>
<proteinExistence type="predicted"/>
<dbReference type="NCBIfam" id="NF033677">
    <property type="entry name" value="biofilm_BapA_N"/>
    <property type="match status" value="1"/>
</dbReference>
<dbReference type="Pfam" id="PF22783">
    <property type="entry name" value="BapA_N"/>
    <property type="match status" value="1"/>
</dbReference>
<dbReference type="Proteomes" id="UP000607331">
    <property type="component" value="Unassembled WGS sequence"/>
</dbReference>